<dbReference type="GO" id="GO:0003924">
    <property type="term" value="F:GTPase activity"/>
    <property type="evidence" value="ECO:0007669"/>
    <property type="project" value="InterPro"/>
</dbReference>
<organism evidence="3 4">
    <name type="scientific">Mesorhabditis belari</name>
    <dbReference type="NCBI Taxonomy" id="2138241"/>
    <lineage>
        <taxon>Eukaryota</taxon>
        <taxon>Metazoa</taxon>
        <taxon>Ecdysozoa</taxon>
        <taxon>Nematoda</taxon>
        <taxon>Chromadorea</taxon>
        <taxon>Rhabditida</taxon>
        <taxon>Rhabditina</taxon>
        <taxon>Rhabditomorpha</taxon>
        <taxon>Rhabditoidea</taxon>
        <taxon>Rhabditidae</taxon>
        <taxon>Mesorhabditinae</taxon>
        <taxon>Mesorhabditis</taxon>
    </lineage>
</organism>
<protein>
    <recommendedName>
        <fullName evidence="2">Guanylate-binding protein N-terminal domain-containing protein</fullName>
    </recommendedName>
</protein>
<dbReference type="InterPro" id="IPR027417">
    <property type="entry name" value="P-loop_NTPase"/>
</dbReference>
<dbReference type="AlphaFoldDB" id="A0AAF3ECA4"/>
<feature type="coiled-coil region" evidence="1">
    <location>
        <begin position="551"/>
        <end position="618"/>
    </location>
</feature>
<dbReference type="Proteomes" id="UP000887575">
    <property type="component" value="Unassembled WGS sequence"/>
</dbReference>
<evidence type="ECO:0000256" key="1">
    <source>
        <dbReference type="SAM" id="Coils"/>
    </source>
</evidence>
<keyword evidence="1" id="KW-0175">Coiled coil</keyword>
<evidence type="ECO:0000313" key="3">
    <source>
        <dbReference type="Proteomes" id="UP000887575"/>
    </source>
</evidence>
<dbReference type="Pfam" id="PF02263">
    <property type="entry name" value="GBP"/>
    <property type="match status" value="1"/>
</dbReference>
<evidence type="ECO:0000259" key="2">
    <source>
        <dbReference type="Pfam" id="PF02263"/>
    </source>
</evidence>
<dbReference type="GO" id="GO:0005525">
    <property type="term" value="F:GTP binding"/>
    <property type="evidence" value="ECO:0007669"/>
    <property type="project" value="InterPro"/>
</dbReference>
<dbReference type="Gene3D" id="3.40.50.300">
    <property type="entry name" value="P-loop containing nucleotide triphosphate hydrolases"/>
    <property type="match status" value="1"/>
</dbReference>
<accession>A0AAF3ECA4</accession>
<dbReference type="InterPro" id="IPR015894">
    <property type="entry name" value="Guanylate-bd_N"/>
</dbReference>
<evidence type="ECO:0000313" key="4">
    <source>
        <dbReference type="WBParaSite" id="MBELARI_LOCUS11582"/>
    </source>
</evidence>
<reference evidence="4" key="1">
    <citation type="submission" date="2024-02" db="UniProtKB">
        <authorList>
            <consortium name="WormBaseParasite"/>
        </authorList>
    </citation>
    <scope>IDENTIFICATION</scope>
</reference>
<name>A0AAF3ECA4_9BILA</name>
<dbReference type="PANTHER" id="PTHR10751">
    <property type="entry name" value="GUANYLATE BINDING PROTEIN"/>
    <property type="match status" value="1"/>
</dbReference>
<feature type="domain" description="Guanylate-binding protein N-terminal" evidence="2">
    <location>
        <begin position="61"/>
        <end position="140"/>
    </location>
</feature>
<sequence length="632" mass="72713">MEDTVAPNESDLEDFFEVSADIKPQTSMALLYEMNSEGVAQYDELLLERITAQIGEHKNGYVADTKGILVWPKVFFRRDKFGEEIAILLVDTQGTFDNESDIDQSINYFAVSLLLSSIQVFNTKSNLDLQDFDALNQFIAYSDLSGDSVGQHIFFLIRDAPIGKGLTPRFLTRITEGSRRALKTHELIDGVMRAFLKTECYLVPRPDKKLVDADMEIKAADVGKDCLDCLADAANYLIQNLEPKTVQGVTLTGSTLKSYAKAMKTMAFDAAKKGGKAAFKDGWNRFNQIHHFQPIAPREFAAESKSILEQAKNAYLSVVRYGSEESRQEHFNNFLSELMEKCEDKKTFNDEKYRDQKIASAYEAAIQLYEKESQPTFMKILEQRSFDNIQKQHQAAYKKALSLFDKETNEFLMDTDLAIKKRMKLVELIENRSFDILRENSMQSIREKGRELCDLVVNKYRDFLMMKQSEITKPEEIEKSIEEARNQLTDNILEEKNNLLTQIQQEFPQLAFEEVDQYLETINDKALDFMIKRVDQEFKMIAGALLKTQEIEKQMHAKEQEQQLNEALIRQEIGILRASADQLREKDKVNEERQLEAARKEAQAIEKEKQQQKDAEKTRRLILGLQQSLGMV</sequence>
<keyword evidence="3" id="KW-1185">Reference proteome</keyword>
<proteinExistence type="predicted"/>
<dbReference type="WBParaSite" id="MBELARI_LOCUS11582">
    <property type="protein sequence ID" value="MBELARI_LOCUS11582"/>
    <property type="gene ID" value="MBELARI_LOCUS11582"/>
</dbReference>